<dbReference type="Proteomes" id="UP001154282">
    <property type="component" value="Unassembled WGS sequence"/>
</dbReference>
<organism evidence="2 3">
    <name type="scientific">Linum tenue</name>
    <dbReference type="NCBI Taxonomy" id="586396"/>
    <lineage>
        <taxon>Eukaryota</taxon>
        <taxon>Viridiplantae</taxon>
        <taxon>Streptophyta</taxon>
        <taxon>Embryophyta</taxon>
        <taxon>Tracheophyta</taxon>
        <taxon>Spermatophyta</taxon>
        <taxon>Magnoliopsida</taxon>
        <taxon>eudicotyledons</taxon>
        <taxon>Gunneridae</taxon>
        <taxon>Pentapetalae</taxon>
        <taxon>rosids</taxon>
        <taxon>fabids</taxon>
        <taxon>Malpighiales</taxon>
        <taxon>Linaceae</taxon>
        <taxon>Linum</taxon>
    </lineage>
</organism>
<name>A0AAV0RJB8_9ROSI</name>
<evidence type="ECO:0000313" key="3">
    <source>
        <dbReference type="Proteomes" id="UP001154282"/>
    </source>
</evidence>
<reference evidence="2" key="1">
    <citation type="submission" date="2022-08" db="EMBL/GenBank/DDBJ databases">
        <authorList>
            <person name="Gutierrez-Valencia J."/>
        </authorList>
    </citation>
    <scope>NUCLEOTIDE SEQUENCE</scope>
</reference>
<feature type="transmembrane region" description="Helical" evidence="1">
    <location>
        <begin position="28"/>
        <end position="45"/>
    </location>
</feature>
<dbReference type="EMBL" id="CAMGYJ010000011">
    <property type="protein sequence ID" value="CAI0556644.1"/>
    <property type="molecule type" value="Genomic_DNA"/>
</dbReference>
<comment type="caution">
    <text evidence="2">The sequence shown here is derived from an EMBL/GenBank/DDBJ whole genome shotgun (WGS) entry which is preliminary data.</text>
</comment>
<evidence type="ECO:0000313" key="2">
    <source>
        <dbReference type="EMBL" id="CAI0556644.1"/>
    </source>
</evidence>
<gene>
    <name evidence="2" type="ORF">LITE_LOCUS48049</name>
</gene>
<keyword evidence="1" id="KW-0812">Transmembrane</keyword>
<protein>
    <submittedName>
        <fullName evidence="2">Uncharacterized protein</fullName>
    </submittedName>
</protein>
<sequence>MGMCHSHMPPCITPRDPPMAAFSSLKPLGFLILLKAILRLLGFGLKSMWRHGSRLLMAFMPKVASSSVKFGMLAGFPTQVSNQMVNLQSHARTRASPPTT</sequence>
<evidence type="ECO:0000256" key="1">
    <source>
        <dbReference type="SAM" id="Phobius"/>
    </source>
</evidence>
<keyword evidence="1" id="KW-0472">Membrane</keyword>
<proteinExistence type="predicted"/>
<dbReference type="AlphaFoldDB" id="A0AAV0RJB8"/>
<keyword evidence="3" id="KW-1185">Reference proteome</keyword>
<accession>A0AAV0RJB8</accession>
<keyword evidence="1" id="KW-1133">Transmembrane helix</keyword>